<feature type="domain" description="Fibronectin type-III" evidence="3">
    <location>
        <begin position="98"/>
        <end position="185"/>
    </location>
</feature>
<evidence type="ECO:0000259" key="3">
    <source>
        <dbReference type="PROSITE" id="PS50853"/>
    </source>
</evidence>
<keyword evidence="2" id="KW-0732">Signal</keyword>
<organism evidence="4 5">
    <name type="scientific">Clytia hemisphaerica</name>
    <dbReference type="NCBI Taxonomy" id="252671"/>
    <lineage>
        <taxon>Eukaryota</taxon>
        <taxon>Metazoa</taxon>
        <taxon>Cnidaria</taxon>
        <taxon>Hydrozoa</taxon>
        <taxon>Hydroidolina</taxon>
        <taxon>Leptothecata</taxon>
        <taxon>Obeliida</taxon>
        <taxon>Clytiidae</taxon>
        <taxon>Clytia</taxon>
    </lineage>
</organism>
<dbReference type="Proteomes" id="UP000594262">
    <property type="component" value="Unplaced"/>
</dbReference>
<evidence type="ECO:0000256" key="2">
    <source>
        <dbReference type="SAM" id="SignalP"/>
    </source>
</evidence>
<name>A0A7M5XAU1_9CNID</name>
<dbReference type="Gene3D" id="2.60.40.10">
    <property type="entry name" value="Immunoglobulins"/>
    <property type="match status" value="1"/>
</dbReference>
<protein>
    <recommendedName>
        <fullName evidence="3">Fibronectin type-III domain-containing protein</fullName>
    </recommendedName>
</protein>
<evidence type="ECO:0000313" key="4">
    <source>
        <dbReference type="EnsemblMetazoa" id="CLYHEMP020519.3"/>
    </source>
</evidence>
<proteinExistence type="predicted"/>
<feature type="chain" id="PRO_5029913468" description="Fibronectin type-III domain-containing protein" evidence="2">
    <location>
        <begin position="22"/>
        <end position="270"/>
    </location>
</feature>
<dbReference type="InterPro" id="IPR003961">
    <property type="entry name" value="FN3_dom"/>
</dbReference>
<feature type="signal peptide" evidence="2">
    <location>
        <begin position="1"/>
        <end position="21"/>
    </location>
</feature>
<reference evidence="4" key="1">
    <citation type="submission" date="2021-01" db="UniProtKB">
        <authorList>
            <consortium name="EnsemblMetazoa"/>
        </authorList>
    </citation>
    <scope>IDENTIFICATION</scope>
</reference>
<evidence type="ECO:0000313" key="5">
    <source>
        <dbReference type="Proteomes" id="UP000594262"/>
    </source>
</evidence>
<dbReference type="CDD" id="cd00063">
    <property type="entry name" value="FN3"/>
    <property type="match status" value="1"/>
</dbReference>
<feature type="transmembrane region" description="Helical" evidence="1">
    <location>
        <begin position="212"/>
        <end position="234"/>
    </location>
</feature>
<sequence length="270" mass="31632">MRQTTDKLFFWAIITATFAHALLVDINCRKGTILYHGKCILYTNSFYRGTGVSNNELYRKCGNNSQSNVNRTRCICYPGYIRLPEHNMNSSSPCCNPSPQNLYIKQTSSSSLHIQWETSKELTRKVKYLIQCQGPYELQLRETRNTFAIFTNLTRDTLYSITIKPRILGWNNLRSSKFEFSLKDIHKYITTTKKPDYVSKAQRYRQSTLKHFLVNFIPPTCALILIICMVVRMYQSRSRRRAVMRKYHIVKEQQQNGGDDEQFFGKRITS</sequence>
<keyword evidence="1" id="KW-1133">Transmembrane helix</keyword>
<evidence type="ECO:0000256" key="1">
    <source>
        <dbReference type="SAM" id="Phobius"/>
    </source>
</evidence>
<keyword evidence="1" id="KW-0812">Transmembrane</keyword>
<dbReference type="PROSITE" id="PS50853">
    <property type="entry name" value="FN3"/>
    <property type="match status" value="1"/>
</dbReference>
<dbReference type="AlphaFoldDB" id="A0A7M5XAU1"/>
<keyword evidence="5" id="KW-1185">Reference proteome</keyword>
<dbReference type="EnsemblMetazoa" id="CLYHEMT020519.3">
    <property type="protein sequence ID" value="CLYHEMP020519.3"/>
    <property type="gene ID" value="CLYHEMG020519"/>
</dbReference>
<dbReference type="InterPro" id="IPR036116">
    <property type="entry name" value="FN3_sf"/>
</dbReference>
<dbReference type="Pfam" id="PF00041">
    <property type="entry name" value="fn3"/>
    <property type="match status" value="1"/>
</dbReference>
<dbReference type="SUPFAM" id="SSF49265">
    <property type="entry name" value="Fibronectin type III"/>
    <property type="match status" value="1"/>
</dbReference>
<keyword evidence="1" id="KW-0472">Membrane</keyword>
<dbReference type="OrthoDB" id="9973021at2759"/>
<dbReference type="InterPro" id="IPR013783">
    <property type="entry name" value="Ig-like_fold"/>
</dbReference>
<accession>A0A7M5XAU1</accession>